<reference evidence="3" key="3">
    <citation type="submission" date="2018-08" db="UniProtKB">
        <authorList>
            <consortium name="EnsemblPlants"/>
        </authorList>
    </citation>
    <scope>IDENTIFICATION</scope>
    <source>
        <strain evidence="3">cv. Bd21</strain>
    </source>
</reference>
<sequence>MKLVWMVASPIREDVQLFHGVVCCFGFTIRRGFITWDRQILKSAFDCLLLCLYTYGCMFGSTSVWLCHNTLFGLFGNSYVIIFWLCERTR</sequence>
<organism evidence="2">
    <name type="scientific">Brachypodium distachyon</name>
    <name type="common">Purple false brome</name>
    <name type="synonym">Trachynia distachya</name>
    <dbReference type="NCBI Taxonomy" id="15368"/>
    <lineage>
        <taxon>Eukaryota</taxon>
        <taxon>Viridiplantae</taxon>
        <taxon>Streptophyta</taxon>
        <taxon>Embryophyta</taxon>
        <taxon>Tracheophyta</taxon>
        <taxon>Spermatophyta</taxon>
        <taxon>Magnoliopsida</taxon>
        <taxon>Liliopsida</taxon>
        <taxon>Poales</taxon>
        <taxon>Poaceae</taxon>
        <taxon>BOP clade</taxon>
        <taxon>Pooideae</taxon>
        <taxon>Stipodae</taxon>
        <taxon>Brachypodieae</taxon>
        <taxon>Brachypodium</taxon>
    </lineage>
</organism>
<evidence type="ECO:0000313" key="2">
    <source>
        <dbReference type="EMBL" id="PNT76848.1"/>
    </source>
</evidence>
<feature type="transmembrane region" description="Helical" evidence="1">
    <location>
        <begin position="70"/>
        <end position="86"/>
    </location>
</feature>
<dbReference type="Gramene" id="PNT76848">
    <property type="protein sequence ID" value="PNT76848"/>
    <property type="gene ID" value="BRADI_1g54507v3"/>
</dbReference>
<protein>
    <submittedName>
        <fullName evidence="2 3">Uncharacterized protein</fullName>
    </submittedName>
</protein>
<keyword evidence="4" id="KW-1185">Reference proteome</keyword>
<dbReference type="AlphaFoldDB" id="A0A2K2DRE4"/>
<dbReference type="EMBL" id="CM000880">
    <property type="protein sequence ID" value="PNT76848.1"/>
    <property type="molecule type" value="Genomic_DNA"/>
</dbReference>
<accession>A0A2K2DRE4</accession>
<reference evidence="2 3" key="1">
    <citation type="journal article" date="2010" name="Nature">
        <title>Genome sequencing and analysis of the model grass Brachypodium distachyon.</title>
        <authorList>
            <consortium name="International Brachypodium Initiative"/>
        </authorList>
    </citation>
    <scope>NUCLEOTIDE SEQUENCE [LARGE SCALE GENOMIC DNA]</scope>
    <source>
        <strain evidence="2 3">Bd21</strain>
    </source>
</reference>
<proteinExistence type="predicted"/>
<dbReference type="Proteomes" id="UP000008810">
    <property type="component" value="Chromosome 1"/>
</dbReference>
<evidence type="ECO:0000313" key="3">
    <source>
        <dbReference type="EnsemblPlants" id="PNT76848"/>
    </source>
</evidence>
<keyword evidence="1" id="KW-0472">Membrane</keyword>
<feature type="transmembrane region" description="Helical" evidence="1">
    <location>
        <begin position="15"/>
        <end position="33"/>
    </location>
</feature>
<feature type="transmembrane region" description="Helical" evidence="1">
    <location>
        <begin position="45"/>
        <end position="64"/>
    </location>
</feature>
<evidence type="ECO:0000313" key="4">
    <source>
        <dbReference type="Proteomes" id="UP000008810"/>
    </source>
</evidence>
<keyword evidence="1" id="KW-0812">Transmembrane</keyword>
<dbReference type="EnsemblPlants" id="PNT76848">
    <property type="protein sequence ID" value="PNT76848"/>
    <property type="gene ID" value="BRADI_1g54507v3"/>
</dbReference>
<keyword evidence="1" id="KW-1133">Transmembrane helix</keyword>
<gene>
    <name evidence="2" type="ORF">BRADI_1g54507v3</name>
</gene>
<dbReference type="InParanoid" id="A0A2K2DRE4"/>
<evidence type="ECO:0000256" key="1">
    <source>
        <dbReference type="SAM" id="Phobius"/>
    </source>
</evidence>
<name>A0A2K2DRE4_BRADI</name>
<reference evidence="2" key="2">
    <citation type="submission" date="2017-06" db="EMBL/GenBank/DDBJ databases">
        <title>WGS assembly of Brachypodium distachyon.</title>
        <authorList>
            <consortium name="The International Brachypodium Initiative"/>
            <person name="Lucas S."/>
            <person name="Harmon-Smith M."/>
            <person name="Lail K."/>
            <person name="Tice H."/>
            <person name="Grimwood J."/>
            <person name="Bruce D."/>
            <person name="Barry K."/>
            <person name="Shu S."/>
            <person name="Lindquist E."/>
            <person name="Wang M."/>
            <person name="Pitluck S."/>
            <person name="Vogel J.P."/>
            <person name="Garvin D.F."/>
            <person name="Mockler T.C."/>
            <person name="Schmutz J."/>
            <person name="Rokhsar D."/>
            <person name="Bevan M.W."/>
        </authorList>
    </citation>
    <scope>NUCLEOTIDE SEQUENCE</scope>
    <source>
        <strain evidence="2">Bd21</strain>
    </source>
</reference>